<name>A0A3N0CF53_9ACTN</name>
<evidence type="ECO:0000256" key="2">
    <source>
        <dbReference type="ARBA" id="ARBA00022692"/>
    </source>
</evidence>
<reference evidence="7 8" key="1">
    <citation type="submission" date="2018-11" db="EMBL/GenBank/DDBJ databases">
        <authorList>
            <person name="Li F."/>
        </authorList>
    </citation>
    <scope>NUCLEOTIDE SEQUENCE [LARGE SCALE GENOMIC DNA]</scope>
    <source>
        <strain evidence="7 8">Gsoil 097</strain>
    </source>
</reference>
<evidence type="ECO:0000256" key="4">
    <source>
        <dbReference type="ARBA" id="ARBA00023136"/>
    </source>
</evidence>
<keyword evidence="3 5" id="KW-1133">Transmembrane helix</keyword>
<evidence type="ECO:0000259" key="6">
    <source>
        <dbReference type="Pfam" id="PF06305"/>
    </source>
</evidence>
<protein>
    <submittedName>
        <fullName evidence="7">LapA family protein</fullName>
    </submittedName>
</protein>
<sequence>MDDELERTPKVTEEARGVSPKLIFGGVIAVLALILVFQNTRDSRVDALFWTWTMPLWIWLLVLFAAGLLVGSIFPWLRPRKKKE</sequence>
<gene>
    <name evidence="7" type="ORF">EFK50_09720</name>
</gene>
<keyword evidence="2 5" id="KW-0812">Transmembrane</keyword>
<evidence type="ECO:0000256" key="3">
    <source>
        <dbReference type="ARBA" id="ARBA00022989"/>
    </source>
</evidence>
<dbReference type="EMBL" id="RJSE01000007">
    <property type="protein sequence ID" value="RNL62087.1"/>
    <property type="molecule type" value="Genomic_DNA"/>
</dbReference>
<dbReference type="Pfam" id="PF06305">
    <property type="entry name" value="LapA_dom"/>
    <property type="match status" value="1"/>
</dbReference>
<keyword evidence="4 5" id="KW-0472">Membrane</keyword>
<keyword evidence="1" id="KW-1003">Cell membrane</keyword>
<dbReference type="InterPro" id="IPR010445">
    <property type="entry name" value="LapA_dom"/>
</dbReference>
<dbReference type="Proteomes" id="UP000267128">
    <property type="component" value="Unassembled WGS sequence"/>
</dbReference>
<dbReference type="OrthoDB" id="5083171at2"/>
<feature type="transmembrane region" description="Helical" evidence="5">
    <location>
        <begin position="21"/>
        <end position="37"/>
    </location>
</feature>
<comment type="caution">
    <text evidence="7">The sequence shown here is derived from an EMBL/GenBank/DDBJ whole genome shotgun (WGS) entry which is preliminary data.</text>
</comment>
<evidence type="ECO:0000313" key="8">
    <source>
        <dbReference type="Proteomes" id="UP000267128"/>
    </source>
</evidence>
<accession>A0A3N0CF53</accession>
<feature type="domain" description="Lipopolysaccharide assembly protein A" evidence="6">
    <location>
        <begin position="38"/>
        <end position="77"/>
    </location>
</feature>
<organism evidence="7 8">
    <name type="scientific">Nocardioides marmoriginsengisoli</name>
    <dbReference type="NCBI Taxonomy" id="661483"/>
    <lineage>
        <taxon>Bacteria</taxon>
        <taxon>Bacillati</taxon>
        <taxon>Actinomycetota</taxon>
        <taxon>Actinomycetes</taxon>
        <taxon>Propionibacteriales</taxon>
        <taxon>Nocardioidaceae</taxon>
        <taxon>Nocardioides</taxon>
    </lineage>
</organism>
<evidence type="ECO:0000256" key="5">
    <source>
        <dbReference type="SAM" id="Phobius"/>
    </source>
</evidence>
<dbReference type="GO" id="GO:0005886">
    <property type="term" value="C:plasma membrane"/>
    <property type="evidence" value="ECO:0007669"/>
    <property type="project" value="InterPro"/>
</dbReference>
<evidence type="ECO:0000256" key="1">
    <source>
        <dbReference type="ARBA" id="ARBA00022475"/>
    </source>
</evidence>
<evidence type="ECO:0000313" key="7">
    <source>
        <dbReference type="EMBL" id="RNL62087.1"/>
    </source>
</evidence>
<proteinExistence type="predicted"/>
<feature type="transmembrane region" description="Helical" evidence="5">
    <location>
        <begin position="57"/>
        <end position="77"/>
    </location>
</feature>
<dbReference type="RefSeq" id="WP_123227382.1">
    <property type="nucleotide sequence ID" value="NZ_RJSE01000007.1"/>
</dbReference>
<keyword evidence="8" id="KW-1185">Reference proteome</keyword>
<dbReference type="AlphaFoldDB" id="A0A3N0CF53"/>